<accession>A0ABY6DPA6</accession>
<dbReference type="NCBIfam" id="NF041744">
    <property type="entry name" value="RdrB"/>
    <property type="match status" value="1"/>
</dbReference>
<dbReference type="Proteomes" id="UP001061302">
    <property type="component" value="Chromosome"/>
</dbReference>
<evidence type="ECO:0000313" key="2">
    <source>
        <dbReference type="Proteomes" id="UP001061302"/>
    </source>
</evidence>
<dbReference type="EMBL" id="CP106753">
    <property type="protein sequence ID" value="UXY16199.1"/>
    <property type="molecule type" value="Genomic_DNA"/>
</dbReference>
<sequence length="933" mass="106760">MRRNFLDSRGFLMLQRTLTEHASECFYSDERLAARLWQHLLQPADDLASDRWRRLGGDLYHLLVEGVEARYPREHRLTDVRQLMGHMLDGDLLLTPELPWLDGLQQQLLQRNGDLLCYREGEVQAYVRLAAGLDPTLLVGWHLAGWMQEIPCPDPHDIRRVVSAQTTFFAPPGNPALPFAEGHVHFWGVTADSAILDDYLLADKSLKLNEKLNPWQREQHDNLQPLLQRARQLLVLLLEPGAQTCLAQNDHEAQPKGDGKANPSCTTGWPQRLERLSLAMQTPIRKPDSRLLAACMRVDNVGSANWLLGEFAQAMSCGAANRWLWLYVYLCRRYREHETDPYQRATILCFWQTVNLLRRSLIMDGQGLTRFAERYFQASLGRSRDYQGNVRRLWAGRADVAEIKSGPLAFKPKLARELAQGLIANNDLYLPKPPYIFGESDLQLDMKALATMQALERWQFCGHFLRSKPHKQNQRPKPDSKELWQEAEKLMSNLQSESGWVAAEFLGGKLNSNFRFQPARWFRGLDVAGDENALKIEWFAPLLRWLRSGFKPRPDGERASTGFHLSIHAGEDYAHPASGMRHIDETVRFCEMREGDRLGHALALGVAPKNWAARQGEMLLPLDEHLDNLVWLWHHASVLSGVLPLAQQVLPILERRIARFWSLSPWWQVPDFMTNAATGKITASAAAFEASPLCHATADDLHQAWLLRRNCYYHLCKIGDGWLVDSKERHALPNHPELAENSTLASQLYRARHRWFQSVQEPPLVIVRVGDKAYAHSRFHTRVGCKGDNYLLEDVDTLAELDFMHALQDWLLTEYDKLGLTIEANPTSNVYIARLKTYAEHPIFRWHPPDESVLAPGAAANLYGMRRGPVRVLVNTDDPGIMPTTLRTEFLLLREAALELKVGRTVAERWLETLRQYGIEQFHRNHLPVFEAV</sequence>
<dbReference type="InterPro" id="IPR032466">
    <property type="entry name" value="Metal_Hydrolase"/>
</dbReference>
<dbReference type="InterPro" id="IPR006330">
    <property type="entry name" value="Ado/ade_deaminase"/>
</dbReference>
<dbReference type="RefSeq" id="WP_263125645.1">
    <property type="nucleotide sequence ID" value="NZ_CP106753.1"/>
</dbReference>
<protein>
    <recommendedName>
        <fullName evidence="3">Adenosine deaminase</fullName>
    </recommendedName>
</protein>
<evidence type="ECO:0000313" key="1">
    <source>
        <dbReference type="EMBL" id="UXY16199.1"/>
    </source>
</evidence>
<dbReference type="PANTHER" id="PTHR11409:SF43">
    <property type="entry name" value="ADENOSINE DEAMINASE"/>
    <property type="match status" value="1"/>
</dbReference>
<gene>
    <name evidence="1" type="ORF">N8I74_04035</name>
</gene>
<dbReference type="Gene3D" id="3.20.20.140">
    <property type="entry name" value="Metal-dependent hydrolases"/>
    <property type="match status" value="2"/>
</dbReference>
<organism evidence="1 2">
    <name type="scientific">Chitiniphilus purpureus</name>
    <dbReference type="NCBI Taxonomy" id="2981137"/>
    <lineage>
        <taxon>Bacteria</taxon>
        <taxon>Pseudomonadati</taxon>
        <taxon>Pseudomonadota</taxon>
        <taxon>Betaproteobacteria</taxon>
        <taxon>Neisseriales</taxon>
        <taxon>Chitinibacteraceae</taxon>
        <taxon>Chitiniphilus</taxon>
    </lineage>
</organism>
<keyword evidence="2" id="KW-1185">Reference proteome</keyword>
<name>A0ABY6DPA6_9NEIS</name>
<dbReference type="SUPFAM" id="SSF51556">
    <property type="entry name" value="Metallo-dependent hydrolases"/>
    <property type="match status" value="1"/>
</dbReference>
<evidence type="ECO:0008006" key="3">
    <source>
        <dbReference type="Google" id="ProtNLM"/>
    </source>
</evidence>
<dbReference type="PANTHER" id="PTHR11409">
    <property type="entry name" value="ADENOSINE DEAMINASE"/>
    <property type="match status" value="1"/>
</dbReference>
<reference evidence="1" key="1">
    <citation type="submission" date="2022-10" db="EMBL/GenBank/DDBJ databases">
        <title>Chitiniphilus purpureus sp. nov., a novel chitin-degrading bacterium isolated from crawfish pond sediment.</title>
        <authorList>
            <person name="Li K."/>
        </authorList>
    </citation>
    <scope>NUCLEOTIDE SEQUENCE</scope>
    <source>
        <strain evidence="1">CD1</strain>
    </source>
</reference>
<proteinExistence type="predicted"/>